<dbReference type="AlphaFoldDB" id="A0A1I4VXU4"/>
<reference evidence="2 3" key="1">
    <citation type="submission" date="2016-10" db="EMBL/GenBank/DDBJ databases">
        <authorList>
            <person name="de Groot N.N."/>
        </authorList>
    </citation>
    <scope>NUCLEOTIDE SEQUENCE [LARGE SCALE GENOMIC DNA]</scope>
    <source>
        <strain evidence="2 3">CGMCC 1.7659</strain>
    </source>
</reference>
<gene>
    <name evidence="2" type="ORF">SAMN05216289_103153</name>
</gene>
<dbReference type="STRING" id="578942.SAMN05216289_103153"/>
<dbReference type="Pfam" id="PF06649">
    <property type="entry name" value="DUF1161"/>
    <property type="match status" value="1"/>
</dbReference>
<keyword evidence="3" id="KW-1185">Reference proteome</keyword>
<evidence type="ECO:0000313" key="3">
    <source>
        <dbReference type="Proteomes" id="UP000198575"/>
    </source>
</evidence>
<evidence type="ECO:0000313" key="2">
    <source>
        <dbReference type="EMBL" id="SFN05970.1"/>
    </source>
</evidence>
<feature type="signal peptide" evidence="1">
    <location>
        <begin position="1"/>
        <end position="17"/>
    </location>
</feature>
<name>A0A1I4VXU4_9GAMM</name>
<dbReference type="OrthoDB" id="9152878at2"/>
<feature type="chain" id="PRO_5011670661" description="DUF1161 domain-containing protein" evidence="1">
    <location>
        <begin position="18"/>
        <end position="92"/>
    </location>
</feature>
<sequence>MKFLLTLALIIPCLANAEGTSLRKPCDELKSEIAARIEHNGVRAYSLEVIAADTESDAKIVGSCNGGTQRIAYRRGESSASAPTRQVATALH</sequence>
<keyword evidence="1" id="KW-0732">Signal</keyword>
<dbReference type="InterPro" id="IPR010595">
    <property type="entry name" value="DUF1161"/>
</dbReference>
<proteinExistence type="predicted"/>
<dbReference type="Proteomes" id="UP000198575">
    <property type="component" value="Unassembled WGS sequence"/>
</dbReference>
<protein>
    <recommendedName>
        <fullName evidence="4">DUF1161 domain-containing protein</fullName>
    </recommendedName>
</protein>
<dbReference type="RefSeq" id="WP_092404912.1">
    <property type="nucleotide sequence ID" value="NZ_FOVF01000003.1"/>
</dbReference>
<dbReference type="EMBL" id="FOVF01000003">
    <property type="protein sequence ID" value="SFN05970.1"/>
    <property type="molecule type" value="Genomic_DNA"/>
</dbReference>
<accession>A0A1I4VXU4</accession>
<evidence type="ECO:0000256" key="1">
    <source>
        <dbReference type="SAM" id="SignalP"/>
    </source>
</evidence>
<evidence type="ECO:0008006" key="4">
    <source>
        <dbReference type="Google" id="ProtNLM"/>
    </source>
</evidence>
<organism evidence="2 3">
    <name type="scientific">Dokdonella immobilis</name>
    <dbReference type="NCBI Taxonomy" id="578942"/>
    <lineage>
        <taxon>Bacteria</taxon>
        <taxon>Pseudomonadati</taxon>
        <taxon>Pseudomonadota</taxon>
        <taxon>Gammaproteobacteria</taxon>
        <taxon>Lysobacterales</taxon>
        <taxon>Rhodanobacteraceae</taxon>
        <taxon>Dokdonella</taxon>
    </lineage>
</organism>